<dbReference type="SUPFAM" id="SSF81508">
    <property type="entry name" value="Ubiquinone-binding protein QP-C of cytochrome bc1 complex (Ubiquinol-cytochrome c reductase)"/>
    <property type="match status" value="1"/>
</dbReference>
<comment type="function">
    <text evidence="11">Component of the ubiquinol-cytochrome c oxidoreductase, a multisubunit transmembrane complex that is part of the mitochondrial electron transport chain which drives oxidative phosphorylation. The complex plays an important role in the uptake of multiple carbon sources present in different host niches.</text>
</comment>
<evidence type="ECO:0000256" key="2">
    <source>
        <dbReference type="ARBA" id="ARBA00007668"/>
    </source>
</evidence>
<reference evidence="12" key="1">
    <citation type="submission" date="2019-03" db="EMBL/GenBank/DDBJ databases">
        <title>Long read genome sequence of the mycoparasitic Pythium oligandrum ATCC 38472 isolated from sugarbeet rhizosphere.</title>
        <authorList>
            <person name="Gaulin E."/>
        </authorList>
    </citation>
    <scope>NUCLEOTIDE SEQUENCE</scope>
    <source>
        <strain evidence="12">ATCC 38472_TT</strain>
    </source>
</reference>
<proteinExistence type="inferred from homology"/>
<organism evidence="12 13">
    <name type="scientific">Pythium oligandrum</name>
    <name type="common">Mycoparasitic fungus</name>
    <dbReference type="NCBI Taxonomy" id="41045"/>
    <lineage>
        <taxon>Eukaryota</taxon>
        <taxon>Sar</taxon>
        <taxon>Stramenopiles</taxon>
        <taxon>Oomycota</taxon>
        <taxon>Peronosporomycetes</taxon>
        <taxon>Pythiales</taxon>
        <taxon>Pythiaceae</taxon>
        <taxon>Pythium</taxon>
    </lineage>
</organism>
<keyword evidence="7 11" id="KW-0249">Electron transport</keyword>
<dbReference type="AlphaFoldDB" id="A0A8K1CVV5"/>
<evidence type="ECO:0000256" key="8">
    <source>
        <dbReference type="ARBA" id="ARBA00022989"/>
    </source>
</evidence>
<evidence type="ECO:0000256" key="10">
    <source>
        <dbReference type="ARBA" id="ARBA00023136"/>
    </source>
</evidence>
<evidence type="ECO:0000256" key="5">
    <source>
        <dbReference type="ARBA" id="ARBA00022692"/>
    </source>
</evidence>
<keyword evidence="3 11" id="KW-0813">Transport</keyword>
<evidence type="ECO:0000313" key="13">
    <source>
        <dbReference type="Proteomes" id="UP000794436"/>
    </source>
</evidence>
<dbReference type="InterPro" id="IPR036642">
    <property type="entry name" value="Cyt_bc1_su8_sf"/>
</dbReference>
<dbReference type="Pfam" id="PF02939">
    <property type="entry name" value="UcrQ"/>
    <property type="match status" value="1"/>
</dbReference>
<comment type="caution">
    <text evidence="12">The sequence shown here is derived from an EMBL/GenBank/DDBJ whole genome shotgun (WGS) entry which is preliminary data.</text>
</comment>
<keyword evidence="10" id="KW-0472">Membrane</keyword>
<evidence type="ECO:0000256" key="1">
    <source>
        <dbReference type="ARBA" id="ARBA00004434"/>
    </source>
</evidence>
<keyword evidence="9 11" id="KW-0496">Mitochondrion</keyword>
<keyword evidence="13" id="KW-1185">Reference proteome</keyword>
<keyword evidence="4 11" id="KW-0679">Respiratory chain</keyword>
<gene>
    <name evidence="12" type="ORF">Poli38472_001791</name>
</gene>
<dbReference type="GO" id="GO:0005743">
    <property type="term" value="C:mitochondrial inner membrane"/>
    <property type="evidence" value="ECO:0007669"/>
    <property type="project" value="UniProtKB-SubCell"/>
</dbReference>
<evidence type="ECO:0000256" key="4">
    <source>
        <dbReference type="ARBA" id="ARBA00022660"/>
    </source>
</evidence>
<dbReference type="GO" id="GO:0006122">
    <property type="term" value="P:mitochondrial electron transport, ubiquinol to cytochrome c"/>
    <property type="evidence" value="ECO:0007669"/>
    <property type="project" value="UniProtKB-UniRule"/>
</dbReference>
<evidence type="ECO:0000256" key="9">
    <source>
        <dbReference type="ARBA" id="ARBA00023128"/>
    </source>
</evidence>
<protein>
    <recommendedName>
        <fullName evidence="11">Cytochrome b-c1 complex subunit 8</fullName>
    </recommendedName>
    <alternativeName>
        <fullName evidence="11">Complex III subunit 8</fullName>
    </alternativeName>
</protein>
<dbReference type="OrthoDB" id="57605at2759"/>
<dbReference type="EMBL" id="SPLM01000001">
    <property type="protein sequence ID" value="TMW69635.1"/>
    <property type="molecule type" value="Genomic_DNA"/>
</dbReference>
<accession>A0A8K1CVV5</accession>
<keyword evidence="6 11" id="KW-0999">Mitochondrion inner membrane</keyword>
<dbReference type="Gene3D" id="1.20.5.210">
    <property type="entry name" value="Cytochrome b-c1 complex subunit 8"/>
    <property type="match status" value="1"/>
</dbReference>
<comment type="subcellular location">
    <subcellularLocation>
        <location evidence="1 11">Mitochondrion inner membrane</location>
        <topology evidence="1 11">Single-pass membrane protein</topology>
    </subcellularLocation>
</comment>
<evidence type="ECO:0000256" key="11">
    <source>
        <dbReference type="RuleBase" id="RU368118"/>
    </source>
</evidence>
<keyword evidence="8" id="KW-1133">Transmembrane helix</keyword>
<dbReference type="Proteomes" id="UP000794436">
    <property type="component" value="Unassembled WGS sequence"/>
</dbReference>
<evidence type="ECO:0000313" key="12">
    <source>
        <dbReference type="EMBL" id="TMW69635.1"/>
    </source>
</evidence>
<dbReference type="GO" id="GO:0045275">
    <property type="term" value="C:respiratory chain complex III"/>
    <property type="evidence" value="ECO:0007669"/>
    <property type="project" value="UniProtKB-UniRule"/>
</dbReference>
<comment type="similarity">
    <text evidence="2 11">Belongs to the UQCRQ/QCR8 family.</text>
</comment>
<evidence type="ECO:0000256" key="6">
    <source>
        <dbReference type="ARBA" id="ARBA00022792"/>
    </source>
</evidence>
<evidence type="ECO:0000256" key="3">
    <source>
        <dbReference type="ARBA" id="ARBA00022448"/>
    </source>
</evidence>
<dbReference type="InterPro" id="IPR004205">
    <property type="entry name" value="Cyt_bc1_su8"/>
</dbReference>
<name>A0A8K1CVV5_PYTOL</name>
<sequence length="88" mass="9928">MAVKAVAGPSTHLAKWWLKHAKEQGRITRHLSPKEIHPVKSLIESIPYKTARKIKENAAVLVPSAVLLVGTVKWGVQANDEHHREHWD</sequence>
<evidence type="ECO:0000256" key="7">
    <source>
        <dbReference type="ARBA" id="ARBA00022982"/>
    </source>
</evidence>
<keyword evidence="5" id="KW-0812">Transmembrane</keyword>